<accession>A0A7W9TI05</accession>
<evidence type="ECO:0000256" key="1">
    <source>
        <dbReference type="SAM" id="MobiDB-lite"/>
    </source>
</evidence>
<sequence length="168" mass="17019">MLDELAALAVAGGGAVVQAAGTDAWHSVRQLVAGLIGRGDTADEEAELRRLERTAMVLGSGANGDRGAERMRQETLWQGRFEVLLEGLDASGQERAAEQLRELTAYVAACVGDTAERTGSATARAGGTAVSGVRRVGTAAVGPARAADTGDAEADGPGSTAVSGVEIQ</sequence>
<evidence type="ECO:0000313" key="3">
    <source>
        <dbReference type="Proteomes" id="UP000591537"/>
    </source>
</evidence>
<reference evidence="2 3" key="1">
    <citation type="submission" date="2020-08" db="EMBL/GenBank/DDBJ databases">
        <title>Genomic Encyclopedia of Type Strains, Phase IV (KMG-IV): sequencing the most valuable type-strain genomes for metagenomic binning, comparative biology and taxonomic classification.</title>
        <authorList>
            <person name="Goeker M."/>
        </authorList>
    </citation>
    <scope>NUCLEOTIDE SEQUENCE [LARGE SCALE GENOMIC DNA]</scope>
    <source>
        <strain evidence="2 3">DSM 43350</strain>
    </source>
</reference>
<dbReference type="EMBL" id="JACHGV010000015">
    <property type="protein sequence ID" value="MBB6081069.1"/>
    <property type="molecule type" value="Genomic_DNA"/>
</dbReference>
<evidence type="ECO:0000313" key="2">
    <source>
        <dbReference type="EMBL" id="MBB6081069.1"/>
    </source>
</evidence>
<keyword evidence="3" id="KW-1185">Reference proteome</keyword>
<organism evidence="2 3">
    <name type="scientific">Streptomyces paradoxus</name>
    <dbReference type="NCBI Taxonomy" id="66375"/>
    <lineage>
        <taxon>Bacteria</taxon>
        <taxon>Bacillati</taxon>
        <taxon>Actinomycetota</taxon>
        <taxon>Actinomycetes</taxon>
        <taxon>Kitasatosporales</taxon>
        <taxon>Streptomycetaceae</taxon>
        <taxon>Streptomyces</taxon>
    </lineage>
</organism>
<dbReference type="AlphaFoldDB" id="A0A7W9TI05"/>
<proteinExistence type="predicted"/>
<feature type="region of interest" description="Disordered" evidence="1">
    <location>
        <begin position="142"/>
        <end position="168"/>
    </location>
</feature>
<dbReference type="RefSeq" id="WP_184566516.1">
    <property type="nucleotide sequence ID" value="NZ_BAAARS010000012.1"/>
</dbReference>
<comment type="caution">
    <text evidence="2">The sequence shown here is derived from an EMBL/GenBank/DDBJ whole genome shotgun (WGS) entry which is preliminary data.</text>
</comment>
<name>A0A7W9TI05_9ACTN</name>
<dbReference type="Proteomes" id="UP000591537">
    <property type="component" value="Unassembled WGS sequence"/>
</dbReference>
<protein>
    <submittedName>
        <fullName evidence="2">Uncharacterized protein</fullName>
    </submittedName>
</protein>
<gene>
    <name evidence="2" type="ORF">HNR57_007020</name>
</gene>